<reference evidence="1 2" key="1">
    <citation type="submission" date="2019-06" db="EMBL/GenBank/DDBJ databases">
        <title>Complete genome of Dickeya zeae PL65.</title>
        <authorList>
            <person name="Boluk G."/>
            <person name="Arif M."/>
        </authorList>
    </citation>
    <scope>NUCLEOTIDE SEQUENCE [LARGE SCALE GENOMIC DNA]</scope>
    <source>
        <strain evidence="1 2">PL65</strain>
    </source>
</reference>
<sequence>MSSFNLVQFKKALEEELNIIKWEPTENELKEIFNEVLKLNNNDEIFEVEKIVSRIYKKNIVRISVSGLNTSKASSLLAKIQSQTNSNQQKR</sequence>
<gene>
    <name evidence="1" type="ORF">FGI21_03530</name>
</gene>
<dbReference type="EMBL" id="CP040817">
    <property type="protein sequence ID" value="QYM91003.1"/>
    <property type="molecule type" value="Genomic_DNA"/>
</dbReference>
<evidence type="ECO:0000313" key="2">
    <source>
        <dbReference type="Proteomes" id="UP000824976"/>
    </source>
</evidence>
<dbReference type="Proteomes" id="UP000824976">
    <property type="component" value="Chromosome"/>
</dbReference>
<organism evidence="1 2">
    <name type="scientific">Dickeya zeae</name>
    <dbReference type="NCBI Taxonomy" id="204042"/>
    <lineage>
        <taxon>Bacteria</taxon>
        <taxon>Pseudomonadati</taxon>
        <taxon>Pseudomonadota</taxon>
        <taxon>Gammaproteobacteria</taxon>
        <taxon>Enterobacterales</taxon>
        <taxon>Pectobacteriaceae</taxon>
        <taxon>Dickeya</taxon>
    </lineage>
</organism>
<evidence type="ECO:0000313" key="1">
    <source>
        <dbReference type="EMBL" id="QYM91003.1"/>
    </source>
</evidence>
<accession>A0ABX8VT01</accession>
<protein>
    <submittedName>
        <fullName evidence="1">S-(Hydroxymethyl)glutathione dehydrogenase</fullName>
    </submittedName>
</protein>
<dbReference type="RefSeq" id="WP_220177796.1">
    <property type="nucleotide sequence ID" value="NZ_CP040817.1"/>
</dbReference>
<keyword evidence="2" id="KW-1185">Reference proteome</keyword>
<name>A0ABX8VT01_9GAMM</name>
<proteinExistence type="predicted"/>